<dbReference type="InterPro" id="IPR003607">
    <property type="entry name" value="HD/PDEase_dom"/>
</dbReference>
<dbReference type="EMBL" id="JBHUNP010000001">
    <property type="protein sequence ID" value="MFD2648359.1"/>
    <property type="molecule type" value="Genomic_DNA"/>
</dbReference>
<accession>A0ABW5QKW4</accession>
<proteinExistence type="predicted"/>
<gene>
    <name evidence="2" type="ORF">ACFSX5_11205</name>
</gene>
<dbReference type="PANTHER" id="PTHR46246">
    <property type="entry name" value="GUANOSINE-3',5'-BIS(DIPHOSPHATE) 3'-PYROPHOSPHOHYDROLASE MESH1"/>
    <property type="match status" value="1"/>
</dbReference>
<comment type="caution">
    <text evidence="2">The sequence shown here is derived from an EMBL/GenBank/DDBJ whole genome shotgun (WGS) entry which is preliminary data.</text>
</comment>
<name>A0ABW5QKW4_9HYPH</name>
<dbReference type="InterPro" id="IPR052194">
    <property type="entry name" value="MESH1"/>
</dbReference>
<organism evidence="2 3">
    <name type="scientific">Devosia albogilva</name>
    <dbReference type="NCBI Taxonomy" id="429726"/>
    <lineage>
        <taxon>Bacteria</taxon>
        <taxon>Pseudomonadati</taxon>
        <taxon>Pseudomonadota</taxon>
        <taxon>Alphaproteobacteria</taxon>
        <taxon>Hyphomicrobiales</taxon>
        <taxon>Devosiaceae</taxon>
        <taxon>Devosia</taxon>
    </lineage>
</organism>
<reference evidence="3" key="1">
    <citation type="journal article" date="2019" name="Int. J. Syst. Evol. Microbiol.">
        <title>The Global Catalogue of Microorganisms (GCM) 10K type strain sequencing project: providing services to taxonomists for standard genome sequencing and annotation.</title>
        <authorList>
            <consortium name="The Broad Institute Genomics Platform"/>
            <consortium name="The Broad Institute Genome Sequencing Center for Infectious Disease"/>
            <person name="Wu L."/>
            <person name="Ma J."/>
        </authorList>
    </citation>
    <scope>NUCLEOTIDE SEQUENCE [LARGE SCALE GENOMIC DNA]</scope>
    <source>
        <strain evidence="3">CCM 7427</strain>
    </source>
</reference>
<evidence type="ECO:0000313" key="3">
    <source>
        <dbReference type="Proteomes" id="UP001597521"/>
    </source>
</evidence>
<dbReference type="Pfam" id="PF13328">
    <property type="entry name" value="HD_4"/>
    <property type="match status" value="1"/>
</dbReference>
<dbReference type="Gene3D" id="1.10.3210.10">
    <property type="entry name" value="Hypothetical protein af1432"/>
    <property type="match status" value="1"/>
</dbReference>
<keyword evidence="3" id="KW-1185">Reference proteome</keyword>
<evidence type="ECO:0000259" key="1">
    <source>
        <dbReference type="SMART" id="SM00471"/>
    </source>
</evidence>
<dbReference type="SUPFAM" id="SSF109604">
    <property type="entry name" value="HD-domain/PDEase-like"/>
    <property type="match status" value="1"/>
</dbReference>
<dbReference type="SMART" id="SM00471">
    <property type="entry name" value="HDc"/>
    <property type="match status" value="1"/>
</dbReference>
<dbReference type="RefSeq" id="WP_386833513.1">
    <property type="nucleotide sequence ID" value="NZ_JBHUNP010000001.1"/>
</dbReference>
<protein>
    <submittedName>
        <fullName evidence="2">HD domain-containing protein</fullName>
    </submittedName>
</protein>
<feature type="domain" description="HD/PDEase" evidence="1">
    <location>
        <begin position="26"/>
        <end position="135"/>
    </location>
</feature>
<dbReference type="PANTHER" id="PTHR46246:SF1">
    <property type="entry name" value="GUANOSINE-3',5'-BIS(DIPHOSPHATE) 3'-PYROPHOSPHOHYDROLASE MESH1"/>
    <property type="match status" value="1"/>
</dbReference>
<evidence type="ECO:0000313" key="2">
    <source>
        <dbReference type="EMBL" id="MFD2648359.1"/>
    </source>
</evidence>
<sequence>MSELEARARAFATEAHGAIDQRRKYSGEPYIVHPIAVAELVRSVPHTPEMIAAALLHDVVEDTPVTIEEIEREFGAGVAELVGWLTDVSRPSDGNRRVRKHLDLLHTAKAPPDAKTIKLADLIDNTLTIAKHDRSFWPVYRREKEALLQVLKEGDPTLWKRAASNI</sequence>
<dbReference type="Proteomes" id="UP001597521">
    <property type="component" value="Unassembled WGS sequence"/>
</dbReference>
<dbReference type="CDD" id="cd00077">
    <property type="entry name" value="HDc"/>
    <property type="match status" value="1"/>
</dbReference>